<sequence length="65" mass="7317">MVKVNGKRYVRPESTFCQCLDESLLLADSDGIGAEKGDSHHGGENNLVKKNFVWDDEFEDSWKGN</sequence>
<comment type="caution">
    <text evidence="1">The sequence shown here is derived from an EMBL/GenBank/DDBJ whole genome shotgun (WGS) entry which is preliminary data.</text>
</comment>
<dbReference type="AlphaFoldDB" id="U2MR81"/>
<dbReference type="EMBL" id="AWGW01000007">
    <property type="protein sequence ID" value="ERK01774.1"/>
    <property type="molecule type" value="Genomic_DNA"/>
</dbReference>
<gene>
    <name evidence="1" type="ORF">HMPREF9145_0003</name>
</gene>
<evidence type="ECO:0000313" key="2">
    <source>
        <dbReference type="Proteomes" id="UP000017023"/>
    </source>
</evidence>
<evidence type="ECO:0000313" key="1">
    <source>
        <dbReference type="EMBL" id="ERK01774.1"/>
    </source>
</evidence>
<organism evidence="1 2">
    <name type="scientific">Segatella salivae F0493</name>
    <dbReference type="NCBI Taxonomy" id="1395125"/>
    <lineage>
        <taxon>Bacteria</taxon>
        <taxon>Pseudomonadati</taxon>
        <taxon>Bacteroidota</taxon>
        <taxon>Bacteroidia</taxon>
        <taxon>Bacteroidales</taxon>
        <taxon>Prevotellaceae</taxon>
        <taxon>Segatella</taxon>
    </lineage>
</organism>
<proteinExistence type="predicted"/>
<reference evidence="1 2" key="1">
    <citation type="submission" date="2013-08" db="EMBL/GenBank/DDBJ databases">
        <authorList>
            <person name="Durkin A.S."/>
            <person name="Haft D.R."/>
            <person name="McCorrison J."/>
            <person name="Torralba M."/>
            <person name="Gillis M."/>
            <person name="Haft D.H."/>
            <person name="Methe B."/>
            <person name="Sutton G."/>
            <person name="Nelson K.E."/>
        </authorList>
    </citation>
    <scope>NUCLEOTIDE SEQUENCE [LARGE SCALE GENOMIC DNA]</scope>
    <source>
        <strain evidence="1 2">F0493</strain>
    </source>
</reference>
<protein>
    <submittedName>
        <fullName evidence="1">Uncharacterized protein</fullName>
    </submittedName>
</protein>
<accession>U2MR81</accession>
<name>U2MR81_9BACT</name>
<dbReference type="Proteomes" id="UP000017023">
    <property type="component" value="Unassembled WGS sequence"/>
</dbReference>
<dbReference type="PATRIC" id="fig|1395125.3.peg.590"/>